<feature type="domain" description="Calcineurin-like phosphoesterase" evidence="1">
    <location>
        <begin position="5"/>
        <end position="99"/>
    </location>
</feature>
<dbReference type="CDD" id="cd00144">
    <property type="entry name" value="MPP_PPP_family"/>
    <property type="match status" value="1"/>
</dbReference>
<proteinExistence type="predicted"/>
<comment type="caution">
    <text evidence="2">The sequence shown here is derived from an EMBL/GenBank/DDBJ whole genome shotgun (WGS) entry which is preliminary data.</text>
</comment>
<dbReference type="InterPro" id="IPR050126">
    <property type="entry name" value="Ap4A_hydrolase"/>
</dbReference>
<dbReference type="RefSeq" id="WP_230275795.1">
    <property type="nucleotide sequence ID" value="NZ_JAJKFW010000048.1"/>
</dbReference>
<dbReference type="Proteomes" id="UP001430306">
    <property type="component" value="Unassembled WGS sequence"/>
</dbReference>
<gene>
    <name evidence="2" type="ORF">LOC71_18955</name>
</gene>
<evidence type="ECO:0000313" key="3">
    <source>
        <dbReference type="Proteomes" id="UP001430306"/>
    </source>
</evidence>
<name>A0ABS8NN48_9BACT</name>
<organism evidence="2 3">
    <name type="scientific">Rhodopirellula halodulae</name>
    <dbReference type="NCBI Taxonomy" id="2894198"/>
    <lineage>
        <taxon>Bacteria</taxon>
        <taxon>Pseudomonadati</taxon>
        <taxon>Planctomycetota</taxon>
        <taxon>Planctomycetia</taxon>
        <taxon>Pirellulales</taxon>
        <taxon>Pirellulaceae</taxon>
        <taxon>Rhodopirellula</taxon>
    </lineage>
</organism>
<dbReference type="Pfam" id="PF00149">
    <property type="entry name" value="Metallophos"/>
    <property type="match status" value="1"/>
</dbReference>
<dbReference type="PANTHER" id="PTHR42850">
    <property type="entry name" value="METALLOPHOSPHOESTERASE"/>
    <property type="match status" value="1"/>
</dbReference>
<dbReference type="InterPro" id="IPR004843">
    <property type="entry name" value="Calcineurin-like_PHP"/>
</dbReference>
<accession>A0ABS8NN48</accession>
<protein>
    <submittedName>
        <fullName evidence="2">Serine/threonine protein phosphatase</fullName>
    </submittedName>
</protein>
<sequence>MTRHLAIGDIHGCIDALRSLVAFVDLRGSDTVVTLGDYVDRGPDTRSVIDWLIAFGQSSSLVALRGNHDVMMLNARINVSDKLKWGQFGGVETLDSYATEDNDIPDLDDIPPTHWDFLARLRPYYETETHIFVHATVAPNTPMDEQTDWSLYWDRYSERFPGHKSGKFLVCGHKSQDSGLPIGNDSSVCIDTGACKGGWLSCFCTETGEIWQANEQGETRSMHLDDVNVDARS</sequence>
<dbReference type="EMBL" id="JAJKFW010000048">
    <property type="protein sequence ID" value="MCC9644362.1"/>
    <property type="molecule type" value="Genomic_DNA"/>
</dbReference>
<dbReference type="Gene3D" id="3.60.21.10">
    <property type="match status" value="1"/>
</dbReference>
<keyword evidence="3" id="KW-1185">Reference proteome</keyword>
<evidence type="ECO:0000259" key="1">
    <source>
        <dbReference type="Pfam" id="PF00149"/>
    </source>
</evidence>
<evidence type="ECO:0000313" key="2">
    <source>
        <dbReference type="EMBL" id="MCC9644362.1"/>
    </source>
</evidence>
<reference evidence="2" key="1">
    <citation type="submission" date="2021-11" db="EMBL/GenBank/DDBJ databases">
        <title>Genome sequence.</title>
        <authorList>
            <person name="Sun Q."/>
        </authorList>
    </citation>
    <scope>NUCLEOTIDE SEQUENCE</scope>
    <source>
        <strain evidence="2">JC740</strain>
    </source>
</reference>
<dbReference type="PANTHER" id="PTHR42850:SF4">
    <property type="entry name" value="ZINC-DEPENDENT ENDOPOLYPHOSPHATASE"/>
    <property type="match status" value="1"/>
</dbReference>
<dbReference type="SUPFAM" id="SSF56300">
    <property type="entry name" value="Metallo-dependent phosphatases"/>
    <property type="match status" value="1"/>
</dbReference>
<dbReference type="InterPro" id="IPR029052">
    <property type="entry name" value="Metallo-depent_PP-like"/>
</dbReference>